<comment type="subcellular location">
    <subcellularLocation>
        <location evidence="2">Cell membrane</location>
        <topology evidence="2">Multi-pass membrane protein</topology>
    </subcellularLocation>
</comment>
<dbReference type="PANTHER" id="PTHR35864">
    <property type="entry name" value="ZINC METALLOPROTEASE MJ0611-RELATED"/>
    <property type="match status" value="1"/>
</dbReference>
<feature type="domain" description="Peptidase M50" evidence="14">
    <location>
        <begin position="13"/>
        <end position="122"/>
    </location>
</feature>
<keyword evidence="8" id="KW-0378">Hydrolase</keyword>
<dbReference type="InterPro" id="IPR008915">
    <property type="entry name" value="Peptidase_M50"/>
</dbReference>
<evidence type="ECO:0000256" key="1">
    <source>
        <dbReference type="ARBA" id="ARBA00001947"/>
    </source>
</evidence>
<organism evidence="15 16">
    <name type="scientific">Candidatus Magnetominusculus xianensis</name>
    <dbReference type="NCBI Taxonomy" id="1748249"/>
    <lineage>
        <taxon>Bacteria</taxon>
        <taxon>Pseudomonadati</taxon>
        <taxon>Nitrospirota</taxon>
        <taxon>Nitrospiria</taxon>
        <taxon>Nitrospirales</taxon>
        <taxon>Nitrospiraceae</taxon>
        <taxon>Candidatus Magnetominusculus</taxon>
    </lineage>
</organism>
<feature type="domain" description="Peptidase M50" evidence="14">
    <location>
        <begin position="141"/>
        <end position="199"/>
    </location>
</feature>
<evidence type="ECO:0000256" key="9">
    <source>
        <dbReference type="ARBA" id="ARBA00022833"/>
    </source>
</evidence>
<dbReference type="InterPro" id="IPR044537">
    <property type="entry name" value="Rip2-like"/>
</dbReference>
<dbReference type="InterPro" id="IPR052348">
    <property type="entry name" value="Metallopeptidase_M50B"/>
</dbReference>
<keyword evidence="9" id="KW-0862">Zinc</keyword>
<keyword evidence="6 13" id="KW-0812">Transmembrane</keyword>
<keyword evidence="11" id="KW-0482">Metalloprotease</keyword>
<keyword evidence="16" id="KW-1185">Reference proteome</keyword>
<evidence type="ECO:0000256" key="5">
    <source>
        <dbReference type="ARBA" id="ARBA00022670"/>
    </source>
</evidence>
<feature type="transmembrane region" description="Helical" evidence="13">
    <location>
        <begin position="213"/>
        <end position="229"/>
    </location>
</feature>
<evidence type="ECO:0000256" key="2">
    <source>
        <dbReference type="ARBA" id="ARBA00004651"/>
    </source>
</evidence>
<evidence type="ECO:0000259" key="14">
    <source>
        <dbReference type="Pfam" id="PF02163"/>
    </source>
</evidence>
<evidence type="ECO:0000313" key="15">
    <source>
        <dbReference type="EMBL" id="KWT91800.1"/>
    </source>
</evidence>
<comment type="caution">
    <text evidence="15">The sequence shown here is derived from an EMBL/GenBank/DDBJ whole genome shotgun (WGS) entry which is preliminary data.</text>
</comment>
<evidence type="ECO:0000256" key="4">
    <source>
        <dbReference type="ARBA" id="ARBA00022475"/>
    </source>
</evidence>
<keyword evidence="10 13" id="KW-1133">Transmembrane helix</keyword>
<keyword evidence="5" id="KW-0645">Protease</keyword>
<evidence type="ECO:0000256" key="8">
    <source>
        <dbReference type="ARBA" id="ARBA00022801"/>
    </source>
</evidence>
<protein>
    <submittedName>
        <fullName evidence="15">Peptidase M50</fullName>
    </submittedName>
</protein>
<accession>A0ABR5SJ42</accession>
<keyword evidence="7" id="KW-0479">Metal-binding</keyword>
<comment type="similarity">
    <text evidence="3">Belongs to the peptidase M50B family.</text>
</comment>
<keyword evidence="12 13" id="KW-0472">Membrane</keyword>
<dbReference type="PANTHER" id="PTHR35864:SF1">
    <property type="entry name" value="ZINC METALLOPROTEASE YWHC-RELATED"/>
    <property type="match status" value="1"/>
</dbReference>
<keyword evidence="4" id="KW-1003">Cell membrane</keyword>
<dbReference type="EMBL" id="LNQR01000028">
    <property type="protein sequence ID" value="KWT91800.1"/>
    <property type="molecule type" value="Genomic_DNA"/>
</dbReference>
<feature type="transmembrane region" description="Helical" evidence="13">
    <location>
        <begin position="97"/>
        <end position="125"/>
    </location>
</feature>
<feature type="transmembrane region" description="Helical" evidence="13">
    <location>
        <begin position="53"/>
        <end position="76"/>
    </location>
</feature>
<evidence type="ECO:0000256" key="3">
    <source>
        <dbReference type="ARBA" id="ARBA00007931"/>
    </source>
</evidence>
<reference evidence="15 16" key="1">
    <citation type="submission" date="2015-11" db="EMBL/GenBank/DDBJ databases">
        <authorList>
            <person name="Lin W."/>
        </authorList>
    </citation>
    <scope>NUCLEOTIDE SEQUENCE [LARGE SCALE GENOMIC DNA]</scope>
    <source>
        <strain evidence="15 16">HCH-1</strain>
    </source>
</reference>
<evidence type="ECO:0000256" key="7">
    <source>
        <dbReference type="ARBA" id="ARBA00022723"/>
    </source>
</evidence>
<evidence type="ECO:0000256" key="6">
    <source>
        <dbReference type="ARBA" id="ARBA00022692"/>
    </source>
</evidence>
<evidence type="ECO:0000256" key="13">
    <source>
        <dbReference type="SAM" id="Phobius"/>
    </source>
</evidence>
<dbReference type="CDD" id="cd06158">
    <property type="entry name" value="S2P-M50_like_1"/>
    <property type="match status" value="1"/>
</dbReference>
<evidence type="ECO:0000256" key="11">
    <source>
        <dbReference type="ARBA" id="ARBA00023049"/>
    </source>
</evidence>
<name>A0ABR5SJ42_9BACT</name>
<evidence type="ECO:0000256" key="12">
    <source>
        <dbReference type="ARBA" id="ARBA00023136"/>
    </source>
</evidence>
<evidence type="ECO:0000313" key="16">
    <source>
        <dbReference type="Proteomes" id="UP000060487"/>
    </source>
</evidence>
<gene>
    <name evidence="15" type="ORF">ASN18_0702</name>
</gene>
<proteinExistence type="inferred from homology"/>
<evidence type="ECO:0000256" key="10">
    <source>
        <dbReference type="ARBA" id="ARBA00022989"/>
    </source>
</evidence>
<dbReference type="Proteomes" id="UP000060487">
    <property type="component" value="Unassembled WGS sequence"/>
</dbReference>
<dbReference type="Pfam" id="PF02163">
    <property type="entry name" value="Peptidase_M50"/>
    <property type="match status" value="2"/>
</dbReference>
<feature type="transmembrane region" description="Helical" evidence="13">
    <location>
        <begin position="187"/>
        <end position="207"/>
    </location>
</feature>
<sequence>MDIVNTLRSLTVAAIPILFAITFHEVAHGWVADKLGDPTARSMGRLSFNPLAHIDPVNTVILPIVLFIVSNGMFIFGSAKPVPVDYRNLKNPRRDSAIVSAAGPVMNIILAIVSLLILVLLYNVLPHMDSDLISSKVMPPVLQMLQYGVSFNIFIAAFNLIPIPPLDGGRIAVSMLPPRQAYAYSRLEPYGIYIVLILWMTGLARIIIYPIQAFIKFLISLFMLPFGGLM</sequence>
<feature type="transmembrane region" description="Helical" evidence="13">
    <location>
        <begin position="145"/>
        <end position="166"/>
    </location>
</feature>
<comment type="cofactor">
    <cofactor evidence="1">
        <name>Zn(2+)</name>
        <dbReference type="ChEBI" id="CHEBI:29105"/>
    </cofactor>
</comment>